<dbReference type="InterPro" id="IPR006015">
    <property type="entry name" value="Universal_stress_UspA"/>
</dbReference>
<dbReference type="Proteomes" id="UP000002218">
    <property type="component" value="Chromosome"/>
</dbReference>
<dbReference type="PRINTS" id="PR01438">
    <property type="entry name" value="UNVRSLSTRESS"/>
</dbReference>
<evidence type="ECO:0000313" key="4">
    <source>
        <dbReference type="Proteomes" id="UP000002218"/>
    </source>
</evidence>
<reference evidence="3 4" key="2">
    <citation type="journal article" date="2010" name="Stand. Genomic Sci.">
        <title>Complete genome sequence of Nakamurella multipartita type strain (Y-104).</title>
        <authorList>
            <person name="Tice H."/>
            <person name="Mayilraj S."/>
            <person name="Sims D."/>
            <person name="Lapidus A."/>
            <person name="Nolan M."/>
            <person name="Lucas S."/>
            <person name="Glavina Del Rio T."/>
            <person name="Copeland A."/>
            <person name="Cheng J.F."/>
            <person name="Meincke L."/>
            <person name="Bruce D."/>
            <person name="Goodwin L."/>
            <person name="Pitluck S."/>
            <person name="Ivanova N."/>
            <person name="Mavromatis K."/>
            <person name="Ovchinnikova G."/>
            <person name="Pati A."/>
            <person name="Chen A."/>
            <person name="Palaniappan K."/>
            <person name="Land M."/>
            <person name="Hauser L."/>
            <person name="Chang Y.J."/>
            <person name="Jeffries C.D."/>
            <person name="Detter J.C."/>
            <person name="Brettin T."/>
            <person name="Rohde M."/>
            <person name="Goker M."/>
            <person name="Bristow J."/>
            <person name="Eisen J.A."/>
            <person name="Markowitz V."/>
            <person name="Hugenholtz P."/>
            <person name="Kyrpides N.C."/>
            <person name="Klenk H.P."/>
            <person name="Chen F."/>
        </authorList>
    </citation>
    <scope>NUCLEOTIDE SEQUENCE [LARGE SCALE GENOMIC DNA]</scope>
    <source>
        <strain evidence="4">ATCC 700099 / DSM 44233 / CIP 104796 / JCM 9543 / NBRC 105858 / Y-104</strain>
    </source>
</reference>
<dbReference type="SUPFAM" id="SSF52402">
    <property type="entry name" value="Adenine nucleotide alpha hydrolases-like"/>
    <property type="match status" value="2"/>
</dbReference>
<dbReference type="PANTHER" id="PTHR46268">
    <property type="entry name" value="STRESS RESPONSE PROTEIN NHAX"/>
    <property type="match status" value="1"/>
</dbReference>
<dbReference type="InterPro" id="IPR014729">
    <property type="entry name" value="Rossmann-like_a/b/a_fold"/>
</dbReference>
<dbReference type="STRING" id="479431.Namu_1808"/>
<feature type="domain" description="UspA" evidence="2">
    <location>
        <begin position="153"/>
        <end position="294"/>
    </location>
</feature>
<evidence type="ECO:0000313" key="3">
    <source>
        <dbReference type="EMBL" id="ACV78198.1"/>
    </source>
</evidence>
<keyword evidence="4" id="KW-1185">Reference proteome</keyword>
<organism evidence="3 4">
    <name type="scientific">Nakamurella multipartita (strain ATCC 700099 / DSM 44233 / CIP 104796 / JCM 9543 / NBRC 105858 / Y-104)</name>
    <name type="common">Microsphaera multipartita</name>
    <dbReference type="NCBI Taxonomy" id="479431"/>
    <lineage>
        <taxon>Bacteria</taxon>
        <taxon>Bacillati</taxon>
        <taxon>Actinomycetota</taxon>
        <taxon>Actinomycetes</taxon>
        <taxon>Nakamurellales</taxon>
        <taxon>Nakamurellaceae</taxon>
        <taxon>Nakamurella</taxon>
    </lineage>
</organism>
<dbReference type="HOGENOM" id="CLU_049301_2_3_11"/>
<dbReference type="eggNOG" id="COG0589">
    <property type="taxonomic scope" value="Bacteria"/>
</dbReference>
<evidence type="ECO:0000259" key="2">
    <source>
        <dbReference type="Pfam" id="PF00582"/>
    </source>
</evidence>
<dbReference type="PANTHER" id="PTHR46268:SF6">
    <property type="entry name" value="UNIVERSAL STRESS PROTEIN UP12"/>
    <property type="match status" value="1"/>
</dbReference>
<reference evidence="4" key="1">
    <citation type="submission" date="2009-09" db="EMBL/GenBank/DDBJ databases">
        <title>The complete genome of Nakamurella multipartita DSM 44233.</title>
        <authorList>
            <consortium name="US DOE Joint Genome Institute (JGI-PGF)"/>
            <person name="Lucas S."/>
            <person name="Copeland A."/>
            <person name="Lapidus A."/>
            <person name="Glavina del Rio T."/>
            <person name="Dalin E."/>
            <person name="Tice H."/>
            <person name="Bruce D."/>
            <person name="Goodwin L."/>
            <person name="Pitluck S."/>
            <person name="Kyrpides N."/>
            <person name="Mavromatis K."/>
            <person name="Ivanova N."/>
            <person name="Ovchinnikova G."/>
            <person name="Sims D."/>
            <person name="Meincke L."/>
            <person name="Brettin T."/>
            <person name="Detter J.C."/>
            <person name="Han C."/>
            <person name="Larimer F."/>
            <person name="Land M."/>
            <person name="Hauser L."/>
            <person name="Markowitz V."/>
            <person name="Cheng J.-F."/>
            <person name="Hugenholtz P."/>
            <person name="Woyke T."/>
            <person name="Wu D."/>
            <person name="Klenk H.-P."/>
            <person name="Eisen J.A."/>
        </authorList>
    </citation>
    <scope>NUCLEOTIDE SEQUENCE [LARGE SCALE GENOMIC DNA]</scope>
    <source>
        <strain evidence="4">ATCC 700099 / DSM 44233 / CIP 104796 / JCM 9543 / NBRC 105858 / Y-104</strain>
    </source>
</reference>
<dbReference type="OrthoDB" id="9816117at2"/>
<dbReference type="Gene3D" id="3.40.50.620">
    <property type="entry name" value="HUPs"/>
    <property type="match status" value="2"/>
</dbReference>
<proteinExistence type="inferred from homology"/>
<dbReference type="InParanoid" id="C8XGL5"/>
<evidence type="ECO:0000256" key="1">
    <source>
        <dbReference type="ARBA" id="ARBA00008791"/>
    </source>
</evidence>
<protein>
    <submittedName>
        <fullName evidence="3">UspA domain protein</fullName>
    </submittedName>
</protein>
<feature type="domain" description="UspA" evidence="2">
    <location>
        <begin position="8"/>
        <end position="144"/>
    </location>
</feature>
<name>C8XGL5_NAKMY</name>
<sequence length="304" mass="31600">MSATVSSTIVVGVDGSPESAVASEWAATEADRRHAELVVLTACAPYPAGLPGVPDAGEYLVRSERAGVEMVSGSTHRLQARHPGLVVTGRFLARDPRTALVAASESAVLTVVGTRGTGRLHAVLVGSVALHLASQARSPVAVIPHRAVPATGPVLVGVDPRGGNQPAIDLAFDEAARRDAELVAVLAGDRVVGHQGFARRPVQPLPVEIESEQAVLAEQLCGWREKYPEVRVTPMLMNGRVADCLARFADLTGHPQPQLTVVGNRGHGSMAGLILGSTSHDIIAAGTGPVLVVPASARRFAEAR</sequence>
<gene>
    <name evidence="3" type="ordered locus">Namu_1808</name>
</gene>
<dbReference type="InterPro" id="IPR006016">
    <property type="entry name" value="UspA"/>
</dbReference>
<accession>C8XGL5</accession>
<dbReference type="EMBL" id="CP001737">
    <property type="protein sequence ID" value="ACV78198.1"/>
    <property type="molecule type" value="Genomic_DNA"/>
</dbReference>
<dbReference type="KEGG" id="nml:Namu_1808"/>
<dbReference type="AlphaFoldDB" id="C8XGL5"/>
<comment type="similarity">
    <text evidence="1">Belongs to the universal stress protein A family.</text>
</comment>
<dbReference type="Pfam" id="PF00582">
    <property type="entry name" value="Usp"/>
    <property type="match status" value="2"/>
</dbReference>
<dbReference type="RefSeq" id="WP_015747100.1">
    <property type="nucleotide sequence ID" value="NC_013235.1"/>
</dbReference>